<reference evidence="7 8" key="1">
    <citation type="submission" date="2016-02" db="EMBL/GenBank/DDBJ databases">
        <authorList>
            <person name="Wen L."/>
            <person name="He K."/>
            <person name="Yang H."/>
        </authorList>
    </citation>
    <scope>NUCLEOTIDE SEQUENCE [LARGE SCALE GENOMIC DNA]</scope>
    <source>
        <strain evidence="7">Trichococcus palustris</strain>
    </source>
</reference>
<dbReference type="InterPro" id="IPR051455">
    <property type="entry name" value="Bact_solute-bind_prot3"/>
</dbReference>
<keyword evidence="8" id="KW-1185">Reference proteome</keyword>
<name>A0A143YSW4_9LACT</name>
<dbReference type="GO" id="GO:0016020">
    <property type="term" value="C:membrane"/>
    <property type="evidence" value="ECO:0007669"/>
    <property type="project" value="InterPro"/>
</dbReference>
<comment type="similarity">
    <text evidence="1">Belongs to the bacterial solute-binding protein 3 family.</text>
</comment>
<sequence>MKKVNKKIVLLSALSAFLLLSGCTKVSEESVMDRIAHGDKKIVWATVVTTPLIGQLNVNTGEVEGHDADVARAITKELTGSADNAEFVEVSSQNRVAFVKNNIADAVISTMTITEEREKVIDFTDPYYIGGQAFIVPDGSAINGVADLTAESVVAGAKGTTMMLNMKTLAPQAQTREYDTESEAFTTLVAGQADAYTSDNVILMGMMSQTPGFHMAGGRLTNEPYGIAINEDDDAFLAALNNAIAKLKADGTIAAIDDKWFGEFE</sequence>
<evidence type="ECO:0000256" key="2">
    <source>
        <dbReference type="ARBA" id="ARBA00022448"/>
    </source>
</evidence>
<dbReference type="GO" id="GO:0015276">
    <property type="term" value="F:ligand-gated monoatomic ion channel activity"/>
    <property type="evidence" value="ECO:0007669"/>
    <property type="project" value="InterPro"/>
</dbReference>
<organism evidence="7 8">
    <name type="scientific">Trichococcus palustris</name>
    <dbReference type="NCBI Taxonomy" id="140314"/>
    <lineage>
        <taxon>Bacteria</taxon>
        <taxon>Bacillati</taxon>
        <taxon>Bacillota</taxon>
        <taxon>Bacilli</taxon>
        <taxon>Lactobacillales</taxon>
        <taxon>Carnobacteriaceae</taxon>
        <taxon>Trichococcus</taxon>
    </lineage>
</organism>
<dbReference type="InterPro" id="IPR001638">
    <property type="entry name" value="Solute-binding_3/MltF_N"/>
</dbReference>
<keyword evidence="7" id="KW-0675">Receptor</keyword>
<dbReference type="PANTHER" id="PTHR30085">
    <property type="entry name" value="AMINO ACID ABC TRANSPORTER PERMEASE"/>
    <property type="match status" value="1"/>
</dbReference>
<dbReference type="STRING" id="140314.SAMN04488076_1254"/>
<evidence type="ECO:0000313" key="7">
    <source>
        <dbReference type="EMBL" id="CZQ97897.1"/>
    </source>
</evidence>
<keyword evidence="3 4" id="KW-0732">Signal</keyword>
<feature type="domain" description="Ionotropic glutamate receptor C-terminal" evidence="6">
    <location>
        <begin position="45"/>
        <end position="263"/>
    </location>
</feature>
<accession>A0A143YSW4</accession>
<keyword evidence="2" id="KW-0813">Transport</keyword>
<feature type="chain" id="PRO_5038654364" evidence="4">
    <location>
        <begin position="27"/>
        <end position="265"/>
    </location>
</feature>
<dbReference type="OrthoDB" id="115856at2"/>
<dbReference type="AlphaFoldDB" id="A0A143YSW4"/>
<evidence type="ECO:0000313" key="8">
    <source>
        <dbReference type="Proteomes" id="UP000242754"/>
    </source>
</evidence>
<dbReference type="Proteomes" id="UP000242754">
    <property type="component" value="Unassembled WGS sequence"/>
</dbReference>
<protein>
    <submittedName>
        <fullName evidence="7">Ionotropic glutamate receptor</fullName>
    </submittedName>
</protein>
<gene>
    <name evidence="7" type="ORF">Tpal_2194</name>
</gene>
<dbReference type="GO" id="GO:0005576">
    <property type="term" value="C:extracellular region"/>
    <property type="evidence" value="ECO:0007669"/>
    <property type="project" value="TreeGrafter"/>
</dbReference>
<dbReference type="GO" id="GO:0030288">
    <property type="term" value="C:outer membrane-bounded periplasmic space"/>
    <property type="evidence" value="ECO:0007669"/>
    <property type="project" value="TreeGrafter"/>
</dbReference>
<feature type="domain" description="Solute-binding protein family 3/N-terminal" evidence="5">
    <location>
        <begin position="41"/>
        <end position="264"/>
    </location>
</feature>
<dbReference type="InterPro" id="IPR001320">
    <property type="entry name" value="Iontro_rcpt_C"/>
</dbReference>
<dbReference type="Pfam" id="PF00497">
    <property type="entry name" value="SBP_bac_3"/>
    <property type="match status" value="1"/>
</dbReference>
<dbReference type="Gene3D" id="3.40.190.10">
    <property type="entry name" value="Periplasmic binding protein-like II"/>
    <property type="match status" value="2"/>
</dbReference>
<evidence type="ECO:0000256" key="3">
    <source>
        <dbReference type="ARBA" id="ARBA00022729"/>
    </source>
</evidence>
<evidence type="ECO:0000259" key="5">
    <source>
        <dbReference type="SMART" id="SM00062"/>
    </source>
</evidence>
<dbReference type="SUPFAM" id="SSF53850">
    <property type="entry name" value="Periplasmic binding protein-like II"/>
    <property type="match status" value="1"/>
</dbReference>
<proteinExistence type="inferred from homology"/>
<dbReference type="PROSITE" id="PS51257">
    <property type="entry name" value="PROKAR_LIPOPROTEIN"/>
    <property type="match status" value="1"/>
</dbReference>
<evidence type="ECO:0000256" key="1">
    <source>
        <dbReference type="ARBA" id="ARBA00010333"/>
    </source>
</evidence>
<dbReference type="SMART" id="SM00062">
    <property type="entry name" value="PBPb"/>
    <property type="match status" value="1"/>
</dbReference>
<dbReference type="PANTHER" id="PTHR30085:SF6">
    <property type="entry name" value="ABC TRANSPORTER GLUTAMINE-BINDING PROTEIN GLNH"/>
    <property type="match status" value="1"/>
</dbReference>
<evidence type="ECO:0000259" key="6">
    <source>
        <dbReference type="SMART" id="SM00079"/>
    </source>
</evidence>
<dbReference type="RefSeq" id="WP_087033754.1">
    <property type="nucleotide sequence ID" value="NZ_FJNE01000007.1"/>
</dbReference>
<dbReference type="GO" id="GO:0006865">
    <property type="term" value="P:amino acid transport"/>
    <property type="evidence" value="ECO:0007669"/>
    <property type="project" value="TreeGrafter"/>
</dbReference>
<feature type="signal peptide" evidence="4">
    <location>
        <begin position="1"/>
        <end position="26"/>
    </location>
</feature>
<evidence type="ECO:0000256" key="4">
    <source>
        <dbReference type="SAM" id="SignalP"/>
    </source>
</evidence>
<dbReference type="SMART" id="SM00079">
    <property type="entry name" value="PBPe"/>
    <property type="match status" value="1"/>
</dbReference>
<dbReference type="EMBL" id="FJNE01000007">
    <property type="protein sequence ID" value="CZQ97897.1"/>
    <property type="molecule type" value="Genomic_DNA"/>
</dbReference>